<name>A0A3P7M9G1_DIBLA</name>
<feature type="repeat" description="MVP" evidence="2">
    <location>
        <begin position="19"/>
        <end position="71"/>
    </location>
</feature>
<reference evidence="9 10" key="1">
    <citation type="submission" date="2018-11" db="EMBL/GenBank/DDBJ databases">
        <authorList>
            <consortium name="Pathogen Informatics"/>
        </authorList>
    </citation>
    <scope>NUCLEOTIDE SEQUENCE [LARGE SCALE GENOMIC DNA]</scope>
</reference>
<dbReference type="Proteomes" id="UP000281553">
    <property type="component" value="Unassembled WGS sequence"/>
</dbReference>
<keyword evidence="10" id="KW-1185">Reference proteome</keyword>
<feature type="domain" description="Major vault protein repeat" evidence="7">
    <location>
        <begin position="176"/>
        <end position="222"/>
    </location>
</feature>
<dbReference type="Pfam" id="PF01505">
    <property type="entry name" value="Vault"/>
    <property type="match status" value="3"/>
</dbReference>
<dbReference type="Gene3D" id="2.30.30.620">
    <property type="match status" value="1"/>
</dbReference>
<dbReference type="PANTHER" id="PTHR14165:SF3">
    <property type="entry name" value="MAJOR VAULT PROTEIN"/>
    <property type="match status" value="1"/>
</dbReference>
<dbReference type="Gene3D" id="6.10.250.720">
    <property type="match status" value="1"/>
</dbReference>
<evidence type="ECO:0000256" key="2">
    <source>
        <dbReference type="PROSITE-ProRule" id="PRU00571"/>
    </source>
</evidence>
<dbReference type="GO" id="GO:0005634">
    <property type="term" value="C:nucleus"/>
    <property type="evidence" value="ECO:0007669"/>
    <property type="project" value="TreeGrafter"/>
</dbReference>
<evidence type="ECO:0000313" key="9">
    <source>
        <dbReference type="EMBL" id="VDN20073.1"/>
    </source>
</evidence>
<dbReference type="InterPro" id="IPR043023">
    <property type="entry name" value="MVP_rep_sf"/>
</dbReference>
<accession>A0A3P7M9G1</accession>
<feature type="region of interest" description="Disordered" evidence="4">
    <location>
        <begin position="447"/>
        <end position="469"/>
    </location>
</feature>
<protein>
    <recommendedName>
        <fullName evidence="1">Major vault protein</fullName>
    </recommendedName>
</protein>
<dbReference type="Pfam" id="PF17794">
    <property type="entry name" value="Vault_2"/>
    <property type="match status" value="1"/>
</dbReference>
<dbReference type="EMBL" id="UYRU01070663">
    <property type="protein sequence ID" value="VDN20073.1"/>
    <property type="molecule type" value="Genomic_DNA"/>
</dbReference>
<dbReference type="Pfam" id="PF11978">
    <property type="entry name" value="MVP_shoulder"/>
    <property type="match status" value="1"/>
</dbReference>
<dbReference type="FunFam" id="2.30.30.550:FF:000001">
    <property type="entry name" value="major vault protein-like"/>
    <property type="match status" value="3"/>
</dbReference>
<proteinExistence type="predicted"/>
<dbReference type="InterPro" id="IPR041134">
    <property type="entry name" value="Vault_2"/>
</dbReference>
<feature type="repeat" description="MVP" evidence="2">
    <location>
        <begin position="72"/>
        <end position="124"/>
    </location>
</feature>
<dbReference type="InterPro" id="IPR041139">
    <property type="entry name" value="MVP_rep_dom"/>
</dbReference>
<dbReference type="FunFam" id="2.30.30.570:FF:000001">
    <property type="entry name" value="major vault protein-like"/>
    <property type="match status" value="1"/>
</dbReference>
<dbReference type="PANTHER" id="PTHR14165">
    <property type="entry name" value="MAJOR VAULT PROTEIN"/>
    <property type="match status" value="1"/>
</dbReference>
<dbReference type="PROSITE" id="PS51224">
    <property type="entry name" value="MVP"/>
    <property type="match status" value="3"/>
</dbReference>
<comment type="subcellular location">
    <subcellularLocation>
        <location evidence="2">Cytoplasm</location>
    </subcellularLocation>
</comment>
<gene>
    <name evidence="9" type="ORF">DILT_LOCUS13551</name>
</gene>
<feature type="coiled-coil region" evidence="3">
    <location>
        <begin position="473"/>
        <end position="539"/>
    </location>
</feature>
<dbReference type="InterPro" id="IPR040989">
    <property type="entry name" value="Vault_3"/>
</dbReference>
<feature type="repeat" description="MVP" evidence="2">
    <location>
        <begin position="125"/>
        <end position="179"/>
    </location>
</feature>
<evidence type="ECO:0000259" key="6">
    <source>
        <dbReference type="Pfam" id="PF11978"/>
    </source>
</evidence>
<evidence type="ECO:0000256" key="4">
    <source>
        <dbReference type="SAM" id="MobiDB-lite"/>
    </source>
</evidence>
<keyword evidence="3" id="KW-0175">Coiled coil</keyword>
<keyword evidence="2" id="KW-0687">Ribonucleoprotein</keyword>
<keyword evidence="2" id="KW-0963">Cytoplasm</keyword>
<feature type="domain" description="Major vault protein repeat" evidence="8">
    <location>
        <begin position="293"/>
        <end position="354"/>
    </location>
</feature>
<evidence type="ECO:0000256" key="1">
    <source>
        <dbReference type="ARBA" id="ARBA00018296"/>
    </source>
</evidence>
<evidence type="ECO:0000259" key="5">
    <source>
        <dbReference type="Pfam" id="PF01505"/>
    </source>
</evidence>
<dbReference type="InterPro" id="IPR002499">
    <property type="entry name" value="Vault_N"/>
</dbReference>
<dbReference type="FunFam" id="2.30.30.560:FF:000001">
    <property type="entry name" value="major vault protein-like"/>
    <property type="match status" value="1"/>
</dbReference>
<evidence type="ECO:0000259" key="8">
    <source>
        <dbReference type="Pfam" id="PF17795"/>
    </source>
</evidence>
<feature type="domain" description="Major vault protein repeat" evidence="5">
    <location>
        <begin position="15"/>
        <end position="56"/>
    </location>
</feature>
<evidence type="ECO:0000313" key="10">
    <source>
        <dbReference type="Proteomes" id="UP000281553"/>
    </source>
</evidence>
<dbReference type="Gene3D" id="6.20.380.10">
    <property type="match status" value="1"/>
</dbReference>
<dbReference type="Gene3D" id="2.30.30.550">
    <property type="entry name" value="Major Vault Protein repeat"/>
    <property type="match status" value="3"/>
</dbReference>
<feature type="domain" description="Major vault protein repeat" evidence="5">
    <location>
        <begin position="70"/>
        <end position="106"/>
    </location>
</feature>
<sequence>MYPGEELVKEVTPLTVLSANAALLLSALVDFQSEDGVDRIAGERWLHEGPGIYKPRKEVEVLSTRKVEMIKPNTALLLRAMMDFTGKDGKKRVYGEEWLVKSVGAYMIGAYEERVNVLKAYNLDEKFALHVKAKRTHVDDFGKRRRHGEEWLITHLDAESHIPSVDEEVVKVVSPIVLSSNNFCVIYDPVDDKGVPKIGKKVLIKGEKVFFLMPGERLDAGISDVIVLGQNEGIILRAMESFQDGNTDEELWPKKLSPAVEQILRANKDPQGERAEMRKMASTGEESWDPTRVISYRVPHNAAVQIYDYKGKKSRVVFGPERVMLGPDEEFTLLSLSGGRPKRTNMIKTICLLLGPDFCTDVLVVETADHARLSIQLSYNWQFEISANPTQEDATKLFAQPDFVGDFCKAIAARVRGIVASVNFDRFHKKSVQLAIEITSNSQEAAARQEAERLDQEARGKLERQRIDDEARAEEARRGLLELQVQLAALESTGQAKAEAQSRVDAAFITTQAEVEKAKLEAEAEKIRTDAELERLKLAREAELDYLQTKDQLNLNCKQQDVEIETAYFLKRVGALGAENLRHIACAGSERDVRMLRALNLQSTLITDGRSPVNLLDATSGLIGQARSTVHVRQLETAAPDPTTEDDT</sequence>
<feature type="domain" description="Major vault protein shoulder" evidence="6">
    <location>
        <begin position="355"/>
        <end position="441"/>
    </location>
</feature>
<evidence type="ECO:0000259" key="7">
    <source>
        <dbReference type="Pfam" id="PF17794"/>
    </source>
</evidence>
<feature type="domain" description="Major vault protein repeat" evidence="5">
    <location>
        <begin position="121"/>
        <end position="163"/>
    </location>
</feature>
<organism evidence="9 10">
    <name type="scientific">Dibothriocephalus latus</name>
    <name type="common">Fish tapeworm</name>
    <name type="synonym">Diphyllobothrium latum</name>
    <dbReference type="NCBI Taxonomy" id="60516"/>
    <lineage>
        <taxon>Eukaryota</taxon>
        <taxon>Metazoa</taxon>
        <taxon>Spiralia</taxon>
        <taxon>Lophotrochozoa</taxon>
        <taxon>Platyhelminthes</taxon>
        <taxon>Cestoda</taxon>
        <taxon>Eucestoda</taxon>
        <taxon>Diphyllobothriidea</taxon>
        <taxon>Diphyllobothriidae</taxon>
        <taxon>Dibothriocephalus</taxon>
    </lineage>
</organism>
<dbReference type="Gene3D" id="2.30.30.570">
    <property type="match status" value="1"/>
</dbReference>
<dbReference type="InterPro" id="IPR021870">
    <property type="entry name" value="MVP_shoulder"/>
</dbReference>
<dbReference type="InterPro" id="IPR043179">
    <property type="entry name" value="Vault_2_sf"/>
</dbReference>
<dbReference type="InterPro" id="IPR039059">
    <property type="entry name" value="MVP"/>
</dbReference>
<dbReference type="GO" id="GO:1990904">
    <property type="term" value="C:ribonucleoprotein complex"/>
    <property type="evidence" value="ECO:0007669"/>
    <property type="project" value="UniProtKB-UniRule"/>
</dbReference>
<dbReference type="GO" id="GO:0005737">
    <property type="term" value="C:cytoplasm"/>
    <property type="evidence" value="ECO:0007669"/>
    <property type="project" value="UniProtKB-SubCell"/>
</dbReference>
<dbReference type="Gene3D" id="2.30.30.560">
    <property type="match status" value="1"/>
</dbReference>
<dbReference type="OrthoDB" id="6125719at2759"/>
<dbReference type="AlphaFoldDB" id="A0A3P7M9G1"/>
<dbReference type="Pfam" id="PF17795">
    <property type="entry name" value="Vault_3"/>
    <property type="match status" value="1"/>
</dbReference>
<evidence type="ECO:0000256" key="3">
    <source>
        <dbReference type="SAM" id="Coils"/>
    </source>
</evidence>